<protein>
    <submittedName>
        <fullName evidence="1">NifS like protein</fullName>
    </submittedName>
</protein>
<sequence>MRGDGRHAASGTPGPACRARRFSASMASRAAVRSARCWACSAGVQAVGRCPPKLPVGMSSVRVFARWFMGPPGVGAGCGGFRVRGFRRGVAPGFALLLMVSYSIASRNGV</sequence>
<reference evidence="1" key="1">
    <citation type="submission" date="2011-12" db="EMBL/GenBank/DDBJ databases">
        <title>Complete nucleotide sequence of Streptomyces circular plasmid pCQ4.</title>
        <authorList>
            <person name="Cheng Q."/>
            <person name="Tian X."/>
            <person name="Qin Z."/>
        </authorList>
    </citation>
    <scope>NUCLEOTIDE SEQUENCE</scope>
    <source>
        <strain evidence="1">W75</strain>
        <plasmid evidence="1">pCQ4</plasmid>
    </source>
</reference>
<geneLocation type="plasmid" evidence="1">
    <name>pCQ4</name>
</geneLocation>
<dbReference type="EMBL" id="JQ340175">
    <property type="protein sequence ID" value="AFH75151.1"/>
    <property type="molecule type" value="Genomic_DNA"/>
</dbReference>
<accession>I0CED8</accession>
<name>I0CED8_9ACTN</name>
<evidence type="ECO:0000313" key="1">
    <source>
        <dbReference type="EMBL" id="AFH75151.1"/>
    </source>
</evidence>
<proteinExistence type="predicted"/>
<dbReference type="AlphaFoldDB" id="I0CED8"/>
<keyword evidence="1" id="KW-0614">Plasmid</keyword>
<organism evidence="1">
    <name type="scientific">Streptomyces sp. W75</name>
    <dbReference type="NCBI Taxonomy" id="1170711"/>
    <lineage>
        <taxon>Bacteria</taxon>
        <taxon>Bacillati</taxon>
        <taxon>Actinomycetota</taxon>
        <taxon>Actinomycetes</taxon>
        <taxon>Kitasatosporales</taxon>
        <taxon>Streptomycetaceae</taxon>
        <taxon>Streptomyces</taxon>
    </lineage>
</organism>
<gene>
    <name evidence="1" type="ORF">pCQ4.26</name>
</gene>